<reference evidence="4 5" key="1">
    <citation type="submission" date="2015-11" db="EMBL/GenBank/DDBJ databases">
        <title>Evidence for parallel genomic evolution in an endosymbiosis of termite gut flagellates.</title>
        <authorList>
            <person name="Zheng H."/>
        </authorList>
    </citation>
    <scope>NUCLEOTIDE SEQUENCE [LARGE SCALE GENOMIC DNA]</scope>
    <source>
        <strain evidence="4 5">CET450</strain>
    </source>
</reference>
<evidence type="ECO:0000313" key="4">
    <source>
        <dbReference type="EMBL" id="OEG71195.1"/>
    </source>
</evidence>
<feature type="domain" description="Band 7" evidence="3">
    <location>
        <begin position="18"/>
        <end position="175"/>
    </location>
</feature>
<dbReference type="EMBL" id="LNVX01000228">
    <property type="protein sequence ID" value="OEG71195.1"/>
    <property type="molecule type" value="Genomic_DNA"/>
</dbReference>
<dbReference type="SUPFAM" id="SSF117892">
    <property type="entry name" value="Band 7/SPFH domain"/>
    <property type="match status" value="1"/>
</dbReference>
<dbReference type="Proteomes" id="UP000095237">
    <property type="component" value="Unassembled WGS sequence"/>
</dbReference>
<comment type="caution">
    <text evidence="4">The sequence shown here is derived from an EMBL/GenBank/DDBJ whole genome shotgun (WGS) entry which is preliminary data.</text>
</comment>
<dbReference type="InterPro" id="IPR050710">
    <property type="entry name" value="Band7/mec-2_domain"/>
</dbReference>
<dbReference type="GO" id="GO:0098552">
    <property type="term" value="C:side of membrane"/>
    <property type="evidence" value="ECO:0007669"/>
    <property type="project" value="UniProtKB-ARBA"/>
</dbReference>
<dbReference type="Pfam" id="PF01145">
    <property type="entry name" value="Band_7"/>
    <property type="match status" value="1"/>
</dbReference>
<comment type="similarity">
    <text evidence="2">Belongs to the band 7/mec-2 family.</text>
</comment>
<dbReference type="InterPro" id="IPR036013">
    <property type="entry name" value="Band_7/SPFH_dom_sf"/>
</dbReference>
<protein>
    <recommendedName>
        <fullName evidence="3">Band 7 domain-containing protein</fullName>
    </recommendedName>
</protein>
<dbReference type="InterPro" id="IPR001972">
    <property type="entry name" value="Stomatin_HflK_fam"/>
</dbReference>
<dbReference type="Gene3D" id="3.30.479.30">
    <property type="entry name" value="Band 7 domain"/>
    <property type="match status" value="1"/>
</dbReference>
<gene>
    <name evidence="4" type="ORF">ATZ36_16140</name>
</gene>
<name>A0A1E5IL88_ENDTX</name>
<dbReference type="SMART" id="SM00244">
    <property type="entry name" value="PHB"/>
    <property type="match status" value="1"/>
</dbReference>
<accession>A0A1E5IL88</accession>
<dbReference type="InterPro" id="IPR001107">
    <property type="entry name" value="Band_7"/>
</dbReference>
<organism evidence="4 5">
    <name type="scientific">Endomicrobium trichonymphae</name>
    <dbReference type="NCBI Taxonomy" id="1408204"/>
    <lineage>
        <taxon>Bacteria</taxon>
        <taxon>Pseudomonadati</taxon>
        <taxon>Elusimicrobiota</taxon>
        <taxon>Endomicrobiia</taxon>
        <taxon>Endomicrobiales</taxon>
        <taxon>Endomicrobiaceae</taxon>
        <taxon>Candidatus Endomicrobiellum</taxon>
    </lineage>
</organism>
<evidence type="ECO:0000313" key="5">
    <source>
        <dbReference type="Proteomes" id="UP000095237"/>
    </source>
</evidence>
<dbReference type="FunFam" id="3.30.479.30:FF:000004">
    <property type="entry name" value="Putative membrane protease family, stomatin"/>
    <property type="match status" value="1"/>
</dbReference>
<dbReference type="AlphaFoldDB" id="A0A1E5IL88"/>
<dbReference type="GO" id="GO:0005886">
    <property type="term" value="C:plasma membrane"/>
    <property type="evidence" value="ECO:0007669"/>
    <property type="project" value="UniProtKB-ARBA"/>
</dbReference>
<evidence type="ECO:0000256" key="1">
    <source>
        <dbReference type="ARBA" id="ARBA00004167"/>
    </source>
</evidence>
<evidence type="ECO:0000256" key="2">
    <source>
        <dbReference type="ARBA" id="ARBA00008164"/>
    </source>
</evidence>
<dbReference type="PRINTS" id="PR00721">
    <property type="entry name" value="STOMATIN"/>
</dbReference>
<sequence length="306" mass="33747">MSVLICAIVAFAVIFIANSVKIIRQYEKGLVETLGKYTATKDSGANIIIPIFQRILRVDMRERVIDVPPQSVITKDNVSVVVDAIIYFQVTDPVKVIYNIENFAIAALKLAQTNLRNVIGDMELDSTLTSREKINTQLRVVMDEATDKWGVKVTRVEIQKIDPPRDITDAMSKQMKAEREKRANILEAEGLRQAAILKAEGAKQAVILDAEAVKEKQVLEAIGEAEAIRKVAEAEKYKIEVIYNAIHEGKPTNDLIAIKYLEALGKVANGQATKIFMPLETSGVTASIGAIAELFKDTPKLAKATK</sequence>
<evidence type="ECO:0000259" key="3">
    <source>
        <dbReference type="SMART" id="SM00244"/>
    </source>
</evidence>
<dbReference type="PANTHER" id="PTHR43327">
    <property type="entry name" value="STOMATIN-LIKE PROTEIN 2, MITOCHONDRIAL"/>
    <property type="match status" value="1"/>
</dbReference>
<comment type="subcellular location">
    <subcellularLocation>
        <location evidence="1">Membrane</location>
        <topology evidence="1">Single-pass membrane protein</topology>
    </subcellularLocation>
</comment>
<keyword evidence="5" id="KW-1185">Reference proteome</keyword>
<dbReference type="PANTHER" id="PTHR43327:SF10">
    <property type="entry name" value="STOMATIN-LIKE PROTEIN 2, MITOCHONDRIAL"/>
    <property type="match status" value="1"/>
</dbReference>
<proteinExistence type="inferred from homology"/>